<dbReference type="Proteomes" id="UP000283433">
    <property type="component" value="Unassembled WGS sequence"/>
</dbReference>
<gene>
    <name evidence="6" type="ORF">BCY91_12835</name>
</gene>
<organism evidence="6 7">
    <name type="scientific">Pelobium manganitolerans</name>
    <dbReference type="NCBI Taxonomy" id="1842495"/>
    <lineage>
        <taxon>Bacteria</taxon>
        <taxon>Pseudomonadati</taxon>
        <taxon>Bacteroidota</taxon>
        <taxon>Sphingobacteriia</taxon>
        <taxon>Sphingobacteriales</taxon>
        <taxon>Sphingobacteriaceae</taxon>
        <taxon>Pelobium</taxon>
    </lineage>
</organism>
<evidence type="ECO:0000256" key="1">
    <source>
        <dbReference type="ARBA" id="ARBA00008891"/>
    </source>
</evidence>
<keyword evidence="7" id="KW-1185">Reference proteome</keyword>
<name>A0A419SAK0_9SPHI</name>
<dbReference type="GO" id="GO:0042545">
    <property type="term" value="P:cell wall modification"/>
    <property type="evidence" value="ECO:0007669"/>
    <property type="project" value="InterPro"/>
</dbReference>
<dbReference type="GO" id="GO:0030599">
    <property type="term" value="F:pectinesterase activity"/>
    <property type="evidence" value="ECO:0007669"/>
    <property type="project" value="InterPro"/>
</dbReference>
<dbReference type="PANTHER" id="PTHR31321:SF57">
    <property type="entry name" value="PECTINESTERASE 53-RELATED"/>
    <property type="match status" value="1"/>
</dbReference>
<dbReference type="EMBL" id="MBTA01000002">
    <property type="protein sequence ID" value="RKD19486.1"/>
    <property type="molecule type" value="Genomic_DNA"/>
</dbReference>
<keyword evidence="2" id="KW-0378">Hydrolase</keyword>
<dbReference type="InterPro" id="IPR011050">
    <property type="entry name" value="Pectin_lyase_fold/virulence"/>
</dbReference>
<dbReference type="Gene3D" id="2.160.20.10">
    <property type="entry name" value="Single-stranded right-handed beta-helix, Pectin lyase-like"/>
    <property type="match status" value="1"/>
</dbReference>
<feature type="chain" id="PRO_5019483658" description="Pectinesterase catalytic domain-containing protein" evidence="4">
    <location>
        <begin position="24"/>
        <end position="498"/>
    </location>
</feature>
<accession>A0A419SAK0</accession>
<keyword evidence="3" id="KW-0063">Aspartyl esterase</keyword>
<evidence type="ECO:0000256" key="3">
    <source>
        <dbReference type="ARBA" id="ARBA00023085"/>
    </source>
</evidence>
<dbReference type="InterPro" id="IPR012334">
    <property type="entry name" value="Pectin_lyas_fold"/>
</dbReference>
<dbReference type="InterPro" id="IPR000070">
    <property type="entry name" value="Pectinesterase_cat"/>
</dbReference>
<comment type="caution">
    <text evidence="6">The sequence shown here is derived from an EMBL/GenBank/DDBJ whole genome shotgun (WGS) entry which is preliminary data.</text>
</comment>
<feature type="domain" description="Pectinesterase catalytic" evidence="5">
    <location>
        <begin position="195"/>
        <end position="435"/>
    </location>
</feature>
<dbReference type="PANTHER" id="PTHR31321">
    <property type="entry name" value="ACYL-COA THIOESTER HYDROLASE YBHC-RELATED"/>
    <property type="match status" value="1"/>
</dbReference>
<dbReference type="SUPFAM" id="SSF51126">
    <property type="entry name" value="Pectin lyase-like"/>
    <property type="match status" value="1"/>
</dbReference>
<protein>
    <recommendedName>
        <fullName evidence="5">Pectinesterase catalytic domain-containing protein</fullName>
    </recommendedName>
</protein>
<evidence type="ECO:0000313" key="6">
    <source>
        <dbReference type="EMBL" id="RKD19486.1"/>
    </source>
</evidence>
<reference evidence="6 7" key="1">
    <citation type="submission" date="2016-07" db="EMBL/GenBank/DDBJ databases">
        <title>Genome of Pelobium manganitolerans.</title>
        <authorList>
            <person name="Wu S."/>
            <person name="Wang G."/>
        </authorList>
    </citation>
    <scope>NUCLEOTIDE SEQUENCE [LARGE SCALE GENOMIC DNA]</scope>
    <source>
        <strain evidence="6 7">YS-25</strain>
    </source>
</reference>
<evidence type="ECO:0000256" key="4">
    <source>
        <dbReference type="SAM" id="SignalP"/>
    </source>
</evidence>
<proteinExistence type="inferred from homology"/>
<feature type="signal peptide" evidence="4">
    <location>
        <begin position="1"/>
        <end position="23"/>
    </location>
</feature>
<dbReference type="RefSeq" id="WP_182995286.1">
    <property type="nucleotide sequence ID" value="NZ_MBTA01000002.1"/>
</dbReference>
<keyword evidence="4" id="KW-0732">Signal</keyword>
<evidence type="ECO:0000256" key="2">
    <source>
        <dbReference type="ARBA" id="ARBA00022801"/>
    </source>
</evidence>
<comment type="similarity">
    <text evidence="1">Belongs to the pectinesterase family.</text>
</comment>
<evidence type="ECO:0000313" key="7">
    <source>
        <dbReference type="Proteomes" id="UP000283433"/>
    </source>
</evidence>
<dbReference type="Pfam" id="PF01095">
    <property type="entry name" value="Pectinesterase"/>
    <property type="match status" value="1"/>
</dbReference>
<evidence type="ECO:0000259" key="5">
    <source>
        <dbReference type="Pfam" id="PF01095"/>
    </source>
</evidence>
<sequence length="498" mass="55542">MSPAKIFFYTLLVFFAVANLAQANEFFPAINARNVNPDTYLSISFDQKPVLQNKGKIKVYDATSHELVDVLDMAIPPGPKNTRMPEGYQKMHYKGFSDSIIYKNRVDVAPTDGYQINYIGGKTKDDAHHFYPVLIEGKTAKIFLHNNALAYGKTYYVVVENGVLEEANGASFEVKGQQWKFTTKNQGPRLSQGKITVSTSGEADFTTIQGAIDFLPENNKTPINIFIEDGVYDEIVNFQHRNNVSFIGESREGTIIRYYNNGVFNMRDISPDPKLNGGRHHIRSVFSVTHATNIKLANLTFRSAGDKGAQAEALLLVGDKINVQNVFVDGSGDALQATGRIYIANSTIKGIGDNVLGYGAVFFKNCELISTGGPHLWVRNTDKNHGNVFVNCIFRTDGNSLAEIARAPDNHGIKYPYAEAVLIDCKLQGLKPEGWGTVAEPYTHVRYWEFNSTTLEGKPLDFSKRHMASKRLDAKRDAEIIKQYRNPSYVLAGWNPEE</sequence>
<dbReference type="AlphaFoldDB" id="A0A419SAK0"/>